<evidence type="ECO:0000259" key="12">
    <source>
        <dbReference type="PROSITE" id="PS51462"/>
    </source>
</evidence>
<reference evidence="13 14" key="1">
    <citation type="submission" date="2018-06" db="EMBL/GenBank/DDBJ databases">
        <authorList>
            <consortium name="Pathogen Informatics"/>
            <person name="Doyle S."/>
        </authorList>
    </citation>
    <scope>NUCLEOTIDE SEQUENCE [LARGE SCALE GENOMIC DNA]</scope>
    <source>
        <strain evidence="13 14">NCTC10821</strain>
    </source>
</reference>
<evidence type="ECO:0000256" key="3">
    <source>
        <dbReference type="ARBA" id="ARBA00012057"/>
    </source>
</evidence>
<name>A0A378TN16_9MYCO</name>
<dbReference type="GO" id="GO:0046872">
    <property type="term" value="F:metal ion binding"/>
    <property type="evidence" value="ECO:0007669"/>
    <property type="project" value="UniProtKB-KW"/>
</dbReference>
<dbReference type="Gene3D" id="3.90.79.10">
    <property type="entry name" value="Nucleoside Triphosphate Pyrophosphohydrolase"/>
    <property type="match status" value="1"/>
</dbReference>
<evidence type="ECO:0000256" key="8">
    <source>
        <dbReference type="ARBA" id="ARBA00023229"/>
    </source>
</evidence>
<feature type="binding site" evidence="10">
    <location>
        <position position="34"/>
    </location>
    <ligand>
        <name>Mn(2+)</name>
        <dbReference type="ChEBI" id="CHEBI:29035"/>
    </ligand>
</feature>
<dbReference type="PIRSF" id="PIRSF018427">
    <property type="entry name" value="Isopntndiph_ism"/>
    <property type="match status" value="1"/>
</dbReference>
<dbReference type="NCBIfam" id="NF002995">
    <property type="entry name" value="PRK03759.1"/>
    <property type="match status" value="1"/>
</dbReference>
<comment type="function">
    <text evidence="10">Catalyzes the 1,3-allylic rearrangement of the homoallylic substrate isopentenyl (IPP) to its highly electrophilic allylic isomer, dimethylallyl diphosphate (DMAPP).</text>
</comment>
<comment type="cofactor">
    <cofactor evidence="10">
        <name>Mg(2+)</name>
        <dbReference type="ChEBI" id="CHEBI:18420"/>
    </cofactor>
    <text evidence="10">Binds 1 Mg(2+) ion per subunit. The magnesium ion binds only when substrate is bound.</text>
</comment>
<keyword evidence="4 10" id="KW-0963">Cytoplasm</keyword>
<dbReference type="EC" id="5.3.3.2" evidence="3 10"/>
<evidence type="ECO:0000256" key="10">
    <source>
        <dbReference type="HAMAP-Rule" id="MF_00202"/>
    </source>
</evidence>
<gene>
    <name evidence="10 13" type="primary">idi</name>
    <name evidence="13" type="ORF">NCTC10821_05526</name>
</gene>
<keyword evidence="5 10" id="KW-0479">Metal-binding</keyword>
<evidence type="ECO:0000256" key="9">
    <source>
        <dbReference type="ARBA" id="ARBA00023235"/>
    </source>
</evidence>
<keyword evidence="9 10" id="KW-0413">Isomerase</keyword>
<comment type="subcellular location">
    <subcellularLocation>
        <location evidence="10">Cytoplasm</location>
    </subcellularLocation>
</comment>
<dbReference type="NCBIfam" id="TIGR02150">
    <property type="entry name" value="IPP_isom_1"/>
    <property type="match status" value="1"/>
</dbReference>
<dbReference type="UniPathway" id="UPA00059">
    <property type="reaction ID" value="UER00104"/>
</dbReference>
<dbReference type="EMBL" id="UGQT01000001">
    <property type="protein sequence ID" value="STZ61964.1"/>
    <property type="molecule type" value="Genomic_DNA"/>
</dbReference>
<feature type="binding site" evidence="10">
    <location>
        <position position="78"/>
    </location>
    <ligand>
        <name>Mn(2+)</name>
        <dbReference type="ChEBI" id="CHEBI:29035"/>
    </ligand>
</feature>
<feature type="binding site" evidence="10">
    <location>
        <position position="41"/>
    </location>
    <ligand>
        <name>Mn(2+)</name>
        <dbReference type="ChEBI" id="CHEBI:29035"/>
    </ligand>
</feature>
<feature type="active site" evidence="10 11">
    <location>
        <position position="76"/>
    </location>
</feature>
<evidence type="ECO:0000256" key="1">
    <source>
        <dbReference type="ARBA" id="ARBA00004826"/>
    </source>
</evidence>
<keyword evidence="6 10" id="KW-0460">Magnesium</keyword>
<dbReference type="PANTHER" id="PTHR10885:SF0">
    <property type="entry name" value="ISOPENTENYL-DIPHOSPHATE DELTA-ISOMERASE"/>
    <property type="match status" value="1"/>
</dbReference>
<evidence type="ECO:0000256" key="6">
    <source>
        <dbReference type="ARBA" id="ARBA00022842"/>
    </source>
</evidence>
<evidence type="ECO:0000256" key="4">
    <source>
        <dbReference type="ARBA" id="ARBA00022490"/>
    </source>
</evidence>
<dbReference type="GO" id="GO:0008299">
    <property type="term" value="P:isoprenoid biosynthetic process"/>
    <property type="evidence" value="ECO:0007669"/>
    <property type="project" value="UniProtKB-UniRule"/>
</dbReference>
<evidence type="ECO:0000256" key="5">
    <source>
        <dbReference type="ARBA" id="ARBA00022723"/>
    </source>
</evidence>
<evidence type="ECO:0000313" key="13">
    <source>
        <dbReference type="EMBL" id="STZ61964.1"/>
    </source>
</evidence>
<feature type="binding site" evidence="10">
    <location>
        <position position="123"/>
    </location>
    <ligand>
        <name>Mn(2+)</name>
        <dbReference type="ChEBI" id="CHEBI:29035"/>
    </ligand>
</feature>
<proteinExistence type="inferred from homology"/>
<feature type="domain" description="Nudix hydrolase" evidence="12">
    <location>
        <begin position="39"/>
        <end position="172"/>
    </location>
</feature>
<evidence type="ECO:0000256" key="2">
    <source>
        <dbReference type="ARBA" id="ARBA00007579"/>
    </source>
</evidence>
<dbReference type="PROSITE" id="PS51462">
    <property type="entry name" value="NUDIX"/>
    <property type="match status" value="1"/>
</dbReference>
<evidence type="ECO:0000313" key="14">
    <source>
        <dbReference type="Proteomes" id="UP000254978"/>
    </source>
</evidence>
<feature type="binding site" evidence="10">
    <location>
        <position position="96"/>
    </location>
    <ligand>
        <name>Mg(2+)</name>
        <dbReference type="ChEBI" id="CHEBI:18420"/>
    </ligand>
</feature>
<dbReference type="SUPFAM" id="SSF55811">
    <property type="entry name" value="Nudix"/>
    <property type="match status" value="1"/>
</dbReference>
<sequence>MMGVSNNGAPHPELVVLVDEQGRSIGTAPKSEVHHDTTPLHLAFSCYLFDPAGNVLMTRRALDKRAFPGVWTNSFCGHPGPDEDLDSAVQRRALTELGVPVTDLRCVLPDFRYHAVDAAGVAENELCPVYRAVAAGPVVADPAEVMDWVWVSWAQLRDAARSPWLISPWMAEQVPLLEAADAHVS</sequence>
<comment type="similarity">
    <text evidence="2 10">Belongs to the IPP isomerase type 1 family.</text>
</comment>
<comment type="pathway">
    <text evidence="1 10">Isoprenoid biosynthesis; dimethylallyl diphosphate biosynthesis; dimethylallyl diphosphate from isopentenyl diphosphate: step 1/1.</text>
</comment>
<dbReference type="InterPro" id="IPR011876">
    <property type="entry name" value="IsopentenylPP_isomerase_typ1"/>
</dbReference>
<evidence type="ECO:0000256" key="7">
    <source>
        <dbReference type="ARBA" id="ARBA00023211"/>
    </source>
</evidence>
<keyword evidence="8 10" id="KW-0414">Isoprene biosynthesis</keyword>
<keyword evidence="14" id="KW-1185">Reference proteome</keyword>
<dbReference type="Proteomes" id="UP000254978">
    <property type="component" value="Unassembled WGS sequence"/>
</dbReference>
<accession>A0A378TN16</accession>
<dbReference type="GO" id="GO:0050992">
    <property type="term" value="P:dimethylallyl diphosphate biosynthetic process"/>
    <property type="evidence" value="ECO:0007669"/>
    <property type="project" value="UniProtKB-UniRule"/>
</dbReference>
<dbReference type="AlphaFoldDB" id="A0A378TN16"/>
<dbReference type="InterPro" id="IPR015797">
    <property type="entry name" value="NUDIX_hydrolase-like_dom_sf"/>
</dbReference>
<comment type="catalytic activity">
    <reaction evidence="10">
        <text>isopentenyl diphosphate = dimethylallyl diphosphate</text>
        <dbReference type="Rhea" id="RHEA:23284"/>
        <dbReference type="ChEBI" id="CHEBI:57623"/>
        <dbReference type="ChEBI" id="CHEBI:128769"/>
        <dbReference type="EC" id="5.3.3.2"/>
    </reaction>
</comment>
<evidence type="ECO:0000256" key="11">
    <source>
        <dbReference type="PIRSR" id="PIRSR018427-1"/>
    </source>
</evidence>
<dbReference type="GO" id="GO:0004452">
    <property type="term" value="F:isopentenyl-diphosphate delta-isomerase activity"/>
    <property type="evidence" value="ECO:0007669"/>
    <property type="project" value="UniProtKB-UniRule"/>
</dbReference>
<dbReference type="HAMAP" id="MF_00202">
    <property type="entry name" value="Idi"/>
    <property type="match status" value="1"/>
</dbReference>
<dbReference type="CDD" id="cd02885">
    <property type="entry name" value="NUDIX_IPP_Isomerase"/>
    <property type="match status" value="1"/>
</dbReference>
<dbReference type="Pfam" id="PF00293">
    <property type="entry name" value="NUDIX"/>
    <property type="match status" value="1"/>
</dbReference>
<feature type="active site" evidence="10 11">
    <location>
        <position position="125"/>
    </location>
</feature>
<keyword evidence="7 10" id="KW-0464">Manganese</keyword>
<protein>
    <recommendedName>
        <fullName evidence="3 10">Isopentenyl-diphosphate Delta-isomerase</fullName>
        <shortName evidence="10">IPP isomerase</shortName>
        <ecNumber evidence="3 10">5.3.3.2</ecNumber>
    </recommendedName>
    <alternativeName>
        <fullName evidence="10">IPP:DMAPP isomerase</fullName>
    </alternativeName>
    <alternativeName>
        <fullName evidence="10">Isopentenyl pyrophosphate isomerase</fullName>
    </alternativeName>
</protein>
<feature type="binding site" evidence="10">
    <location>
        <position position="125"/>
    </location>
    <ligand>
        <name>Mn(2+)</name>
        <dbReference type="ChEBI" id="CHEBI:29035"/>
    </ligand>
</feature>
<dbReference type="InterPro" id="IPR056375">
    <property type="entry name" value="Idi_bact"/>
</dbReference>
<dbReference type="PANTHER" id="PTHR10885">
    <property type="entry name" value="ISOPENTENYL-DIPHOSPHATE DELTA-ISOMERASE"/>
    <property type="match status" value="1"/>
</dbReference>
<dbReference type="GO" id="GO:0005737">
    <property type="term" value="C:cytoplasm"/>
    <property type="evidence" value="ECO:0007669"/>
    <property type="project" value="UniProtKB-SubCell"/>
</dbReference>
<organism evidence="13 14">
    <name type="scientific">Mycolicibacterium tokaiense</name>
    <dbReference type="NCBI Taxonomy" id="39695"/>
    <lineage>
        <taxon>Bacteria</taxon>
        <taxon>Bacillati</taxon>
        <taxon>Actinomycetota</taxon>
        <taxon>Actinomycetes</taxon>
        <taxon>Mycobacteriales</taxon>
        <taxon>Mycobacteriaceae</taxon>
        <taxon>Mycolicibacterium</taxon>
    </lineage>
</organism>
<dbReference type="InterPro" id="IPR000086">
    <property type="entry name" value="NUDIX_hydrolase_dom"/>
</dbReference>
<comment type="cofactor">
    <cofactor evidence="10">
        <name>Mn(2+)</name>
        <dbReference type="ChEBI" id="CHEBI:29035"/>
    </cofactor>
    <text evidence="10">Binds 1 Mn(2+) ion per subunit.</text>
</comment>